<feature type="compositionally biased region" description="Basic residues" evidence="1">
    <location>
        <begin position="1"/>
        <end position="15"/>
    </location>
</feature>
<keyword evidence="2" id="KW-0812">Transmembrane</keyword>
<feature type="region of interest" description="Disordered" evidence="1">
    <location>
        <begin position="1"/>
        <end position="57"/>
    </location>
</feature>
<accession>A0A371P4N0</accession>
<dbReference type="EMBL" id="QUBR01000002">
    <property type="protein sequence ID" value="REK70376.1"/>
    <property type="molecule type" value="Genomic_DNA"/>
</dbReference>
<gene>
    <name evidence="4" type="ORF">DX116_14635</name>
</gene>
<evidence type="ECO:0000313" key="5">
    <source>
        <dbReference type="Proteomes" id="UP000265581"/>
    </source>
</evidence>
<sequence length="250" mass="28119">MREHRQARRGLRRRLQPAGPARHREPDVGRCRGRHRRQGPLRRSLHPSRGVDGRRRGLSVQGRDVWGAFSADPRDATVAGLRASDADRDQAVDVVRDAFVDGRLTRDEFESRRDAVLQARTMGDLLPMLVDLLPSSTPAVPSTAQVVRGGSGGADLHREAQLQYEREVRDARNGWIMITTLCVAIWGATSIAGGFYFFWPVFPSLGVGIGYLMQRFNREKRIDEIEDALVLKRKVLKRRKRDYGSGGPES</sequence>
<evidence type="ECO:0000313" key="4">
    <source>
        <dbReference type="EMBL" id="REK70376.1"/>
    </source>
</evidence>
<evidence type="ECO:0000259" key="3">
    <source>
        <dbReference type="Pfam" id="PF08044"/>
    </source>
</evidence>
<evidence type="ECO:0000256" key="2">
    <source>
        <dbReference type="SAM" id="Phobius"/>
    </source>
</evidence>
<keyword evidence="5" id="KW-1185">Reference proteome</keyword>
<comment type="caution">
    <text evidence="4">The sequence shown here is derived from an EMBL/GenBank/DDBJ whole genome shotgun (WGS) entry which is preliminary data.</text>
</comment>
<keyword evidence="2" id="KW-0472">Membrane</keyword>
<dbReference type="PANTHER" id="PTHR40763:SF4">
    <property type="entry name" value="DUF1707 DOMAIN-CONTAINING PROTEIN"/>
    <property type="match status" value="1"/>
</dbReference>
<reference evidence="4 5" key="1">
    <citation type="submission" date="2018-08" db="EMBL/GenBank/DDBJ databases">
        <title>Aeromicrobium sp. M2KJ-4, whole genome shotgun sequence.</title>
        <authorList>
            <person name="Tuo L."/>
        </authorList>
    </citation>
    <scope>NUCLEOTIDE SEQUENCE [LARGE SCALE GENOMIC DNA]</scope>
    <source>
        <strain evidence="4 5">M2KJ-4</strain>
    </source>
</reference>
<dbReference type="Pfam" id="PF08044">
    <property type="entry name" value="DUF1707"/>
    <property type="match status" value="1"/>
</dbReference>
<dbReference type="Proteomes" id="UP000265581">
    <property type="component" value="Unassembled WGS sequence"/>
</dbReference>
<feature type="transmembrane region" description="Helical" evidence="2">
    <location>
        <begin position="195"/>
        <end position="213"/>
    </location>
</feature>
<feature type="domain" description="DUF1707" evidence="3">
    <location>
        <begin position="81"/>
        <end position="132"/>
    </location>
</feature>
<protein>
    <submittedName>
        <fullName evidence="4">DUF1707 domain-containing protein</fullName>
    </submittedName>
</protein>
<feature type="transmembrane region" description="Helical" evidence="2">
    <location>
        <begin position="173"/>
        <end position="189"/>
    </location>
</feature>
<dbReference type="InterPro" id="IPR012551">
    <property type="entry name" value="DUF1707_SHOCT-like"/>
</dbReference>
<dbReference type="PANTHER" id="PTHR40763">
    <property type="entry name" value="MEMBRANE PROTEIN-RELATED"/>
    <property type="match status" value="1"/>
</dbReference>
<keyword evidence="2" id="KW-1133">Transmembrane helix</keyword>
<evidence type="ECO:0000256" key="1">
    <source>
        <dbReference type="SAM" id="MobiDB-lite"/>
    </source>
</evidence>
<proteinExistence type="predicted"/>
<dbReference type="AlphaFoldDB" id="A0A371P4N0"/>
<organism evidence="4 5">
    <name type="scientific">Aeromicrobium endophyticum</name>
    <dbReference type="NCBI Taxonomy" id="2292704"/>
    <lineage>
        <taxon>Bacteria</taxon>
        <taxon>Bacillati</taxon>
        <taxon>Actinomycetota</taxon>
        <taxon>Actinomycetes</taxon>
        <taxon>Propionibacteriales</taxon>
        <taxon>Nocardioidaceae</taxon>
        <taxon>Aeromicrobium</taxon>
    </lineage>
</organism>
<feature type="compositionally biased region" description="Basic residues" evidence="1">
    <location>
        <begin position="31"/>
        <end position="46"/>
    </location>
</feature>
<name>A0A371P4N0_9ACTN</name>